<dbReference type="OMA" id="PAMVMMS"/>
<dbReference type="EC" id="3.2.1.52" evidence="3"/>
<name>I4F242_MODI5</name>
<evidence type="ECO:0000256" key="1">
    <source>
        <dbReference type="ARBA" id="ARBA00001231"/>
    </source>
</evidence>
<keyword evidence="5 9" id="KW-0326">Glycosidase</keyword>
<gene>
    <name evidence="9" type="primary">nagZ</name>
    <name evidence="9" type="ordered locus">MODMU_4310</name>
</gene>
<dbReference type="KEGG" id="mmar:MODMU_4310"/>
<keyword evidence="10" id="KW-1185">Reference proteome</keyword>
<dbReference type="Gene3D" id="3.20.20.300">
    <property type="entry name" value="Glycoside hydrolase, family 3, N-terminal domain"/>
    <property type="match status" value="1"/>
</dbReference>
<feature type="compositionally biased region" description="Low complexity" evidence="6">
    <location>
        <begin position="34"/>
        <end position="49"/>
    </location>
</feature>
<dbReference type="PROSITE" id="PS51257">
    <property type="entry name" value="PROKAR_LIPOPROTEIN"/>
    <property type="match status" value="1"/>
</dbReference>
<organism evidence="9 10">
    <name type="scientific">Modestobacter italicus (strain DSM 44449 / CECT 9708 / BC 501)</name>
    <dbReference type="NCBI Taxonomy" id="2732864"/>
    <lineage>
        <taxon>Bacteria</taxon>
        <taxon>Bacillati</taxon>
        <taxon>Actinomycetota</taxon>
        <taxon>Actinomycetes</taxon>
        <taxon>Geodermatophilales</taxon>
        <taxon>Geodermatophilaceae</taxon>
        <taxon>Modestobacter</taxon>
    </lineage>
</organism>
<protein>
    <recommendedName>
        <fullName evidence="3">beta-N-acetylhexosaminidase</fullName>
        <ecNumber evidence="3">3.2.1.52</ecNumber>
    </recommendedName>
</protein>
<evidence type="ECO:0000256" key="3">
    <source>
        <dbReference type="ARBA" id="ARBA00012663"/>
    </source>
</evidence>
<dbReference type="STRING" id="477641.MODMU_4310"/>
<dbReference type="SUPFAM" id="SSF51445">
    <property type="entry name" value="(Trans)glycosidases"/>
    <property type="match status" value="1"/>
</dbReference>
<dbReference type="PROSITE" id="PS00775">
    <property type="entry name" value="GLYCOSYL_HYDROL_F3"/>
    <property type="match status" value="1"/>
</dbReference>
<dbReference type="eggNOG" id="COG1472">
    <property type="taxonomic scope" value="Bacteria"/>
</dbReference>
<sequence>MRRPAPTRTGLLLGVLLAVAGCGGTAPDGATAQSSSAPASSAAPSSSAPAASCADRTLAGLSLDEQVGQLLMVGVPAADPASGTAALSGVPVGGLFLQGRSSADASSVTASVAELQEGAAVPLQIAVDQEGGLVQTLKGPGFDRVPTALEQGRQDPAALRSTTAGWAGQLHAAGITMDLGPVADTVPAGTEADNPPIGAFDRQFGSDPEAVAASVTAVVEGLQDAGVVATAKHFPGLGRVRVNTDTDLGATDPETSPDDPFLGPFAAAVDAGVGAVMVSSATYPQLDPDSPALFSPAVLDLLRGQLGFTGVVMSDDVGDAEAVSQTPVAERAVESVAAGVDVVLTVSPADATPMAQALADRAADDEAFAGRVTESAGRVLALKERFGLLTC</sequence>
<evidence type="ECO:0000256" key="5">
    <source>
        <dbReference type="ARBA" id="ARBA00023295"/>
    </source>
</evidence>
<keyword evidence="4 9" id="KW-0378">Hydrolase</keyword>
<dbReference type="Proteomes" id="UP000006461">
    <property type="component" value="Chromosome"/>
</dbReference>
<dbReference type="GO" id="GO:0009254">
    <property type="term" value="P:peptidoglycan turnover"/>
    <property type="evidence" value="ECO:0007669"/>
    <property type="project" value="TreeGrafter"/>
</dbReference>
<evidence type="ECO:0000256" key="4">
    <source>
        <dbReference type="ARBA" id="ARBA00022801"/>
    </source>
</evidence>
<dbReference type="InterPro" id="IPR001764">
    <property type="entry name" value="Glyco_hydro_3_N"/>
</dbReference>
<feature type="region of interest" description="Disordered" evidence="6">
    <location>
        <begin position="27"/>
        <end position="49"/>
    </location>
</feature>
<feature type="domain" description="Glycoside hydrolase family 3 N-terminal" evidence="8">
    <location>
        <begin position="63"/>
        <end position="381"/>
    </location>
</feature>
<dbReference type="EMBL" id="FO203431">
    <property type="protein sequence ID" value="CCH89705.1"/>
    <property type="molecule type" value="Genomic_DNA"/>
</dbReference>
<accession>I4F242</accession>
<dbReference type="InterPro" id="IPR050226">
    <property type="entry name" value="NagZ_Beta-hexosaminidase"/>
</dbReference>
<feature type="signal peptide" evidence="7">
    <location>
        <begin position="1"/>
        <end position="20"/>
    </location>
</feature>
<comment type="catalytic activity">
    <reaction evidence="1">
        <text>Hydrolysis of terminal non-reducing N-acetyl-D-hexosamine residues in N-acetyl-beta-D-hexosaminides.</text>
        <dbReference type="EC" id="3.2.1.52"/>
    </reaction>
</comment>
<dbReference type="OrthoDB" id="9805821at2"/>
<reference evidence="9 10" key="1">
    <citation type="journal article" date="2012" name="J. Bacteriol.">
        <title>Genome Sequence of Radiation-Resistant Modestobacter marinus Strain BC501, a Representative Actinobacterium That Thrives on Calcareous Stone Surfaces.</title>
        <authorList>
            <person name="Normand P."/>
            <person name="Gury J."/>
            <person name="Pujic P."/>
            <person name="Chouaia B."/>
            <person name="Crotti E."/>
            <person name="Brusetti L."/>
            <person name="Daffonchio D."/>
            <person name="Vacherie B."/>
            <person name="Barbe V."/>
            <person name="Medigue C."/>
            <person name="Calteau A."/>
            <person name="Ghodhbane-Gtari F."/>
            <person name="Essoussi I."/>
            <person name="Nouioui I."/>
            <person name="Abbassi-Ghozzi I."/>
            <person name="Gtari M."/>
        </authorList>
    </citation>
    <scope>NUCLEOTIDE SEQUENCE [LARGE SCALE GENOMIC DNA]</scope>
    <source>
        <strain evidence="10">BC 501</strain>
    </source>
</reference>
<dbReference type="InterPro" id="IPR036962">
    <property type="entry name" value="Glyco_hydro_3_N_sf"/>
</dbReference>
<proteinExistence type="inferred from homology"/>
<evidence type="ECO:0000256" key="6">
    <source>
        <dbReference type="SAM" id="MobiDB-lite"/>
    </source>
</evidence>
<dbReference type="HOGENOM" id="CLU_008392_0_1_11"/>
<evidence type="ECO:0000259" key="8">
    <source>
        <dbReference type="Pfam" id="PF00933"/>
    </source>
</evidence>
<evidence type="ECO:0000256" key="2">
    <source>
        <dbReference type="ARBA" id="ARBA00005336"/>
    </source>
</evidence>
<evidence type="ECO:0000313" key="9">
    <source>
        <dbReference type="EMBL" id="CCH89705.1"/>
    </source>
</evidence>
<dbReference type="PATRIC" id="fig|477641.3.peg.4032"/>
<evidence type="ECO:0000256" key="7">
    <source>
        <dbReference type="SAM" id="SignalP"/>
    </source>
</evidence>
<dbReference type="GO" id="GO:0004563">
    <property type="term" value="F:beta-N-acetylhexosaminidase activity"/>
    <property type="evidence" value="ECO:0007669"/>
    <property type="project" value="UniProtKB-EC"/>
</dbReference>
<dbReference type="GO" id="GO:0005975">
    <property type="term" value="P:carbohydrate metabolic process"/>
    <property type="evidence" value="ECO:0007669"/>
    <property type="project" value="InterPro"/>
</dbReference>
<dbReference type="InterPro" id="IPR017853">
    <property type="entry name" value="GH"/>
</dbReference>
<dbReference type="InterPro" id="IPR019800">
    <property type="entry name" value="Glyco_hydro_3_AS"/>
</dbReference>
<dbReference type="AlphaFoldDB" id="I4F242"/>
<dbReference type="Pfam" id="PF00933">
    <property type="entry name" value="Glyco_hydro_3"/>
    <property type="match status" value="1"/>
</dbReference>
<dbReference type="PANTHER" id="PTHR30480:SF13">
    <property type="entry name" value="BETA-HEXOSAMINIDASE"/>
    <property type="match status" value="1"/>
</dbReference>
<comment type="similarity">
    <text evidence="2">Belongs to the glycosyl hydrolase 3 family.</text>
</comment>
<keyword evidence="7" id="KW-0732">Signal</keyword>
<dbReference type="PANTHER" id="PTHR30480">
    <property type="entry name" value="BETA-HEXOSAMINIDASE-RELATED"/>
    <property type="match status" value="1"/>
</dbReference>
<feature type="chain" id="PRO_5039382212" description="beta-N-acetylhexosaminidase" evidence="7">
    <location>
        <begin position="21"/>
        <end position="391"/>
    </location>
</feature>
<evidence type="ECO:0000313" key="10">
    <source>
        <dbReference type="Proteomes" id="UP000006461"/>
    </source>
</evidence>